<dbReference type="PROSITE" id="PS01246">
    <property type="entry name" value="UPF0003"/>
    <property type="match status" value="1"/>
</dbReference>
<evidence type="ECO:0000259" key="11">
    <source>
        <dbReference type="Pfam" id="PF21082"/>
    </source>
</evidence>
<dbReference type="Gene3D" id="1.10.287.1260">
    <property type="match status" value="1"/>
</dbReference>
<comment type="similarity">
    <text evidence="2">Belongs to the MscS (TC 1.A.23) family.</text>
</comment>
<dbReference type="SUPFAM" id="SSF50182">
    <property type="entry name" value="Sm-like ribonucleoproteins"/>
    <property type="match status" value="1"/>
</dbReference>
<evidence type="ECO:0000256" key="1">
    <source>
        <dbReference type="ARBA" id="ARBA00004651"/>
    </source>
</evidence>
<dbReference type="EMBL" id="FNOB01000036">
    <property type="protein sequence ID" value="SDX87512.1"/>
    <property type="molecule type" value="Genomic_DNA"/>
</dbReference>
<dbReference type="Pfam" id="PF12607">
    <property type="entry name" value="DUF3772"/>
    <property type="match status" value="1"/>
</dbReference>
<feature type="transmembrane region" description="Helical" evidence="8">
    <location>
        <begin position="373"/>
        <end position="390"/>
    </location>
</feature>
<dbReference type="InterPro" id="IPR006685">
    <property type="entry name" value="MscS_channel_2nd"/>
</dbReference>
<dbReference type="InterPro" id="IPR010920">
    <property type="entry name" value="LSM_dom_sf"/>
</dbReference>
<dbReference type="InterPro" id="IPR006686">
    <property type="entry name" value="MscS_channel_CS"/>
</dbReference>
<dbReference type="InterPro" id="IPR049278">
    <property type="entry name" value="MS_channel_C"/>
</dbReference>
<dbReference type="Pfam" id="PF00924">
    <property type="entry name" value="MS_channel_2nd"/>
    <property type="match status" value="1"/>
</dbReference>
<feature type="transmembrane region" description="Helical" evidence="8">
    <location>
        <begin position="21"/>
        <end position="44"/>
    </location>
</feature>
<feature type="transmembrane region" description="Helical" evidence="8">
    <location>
        <begin position="449"/>
        <end position="470"/>
    </location>
</feature>
<dbReference type="PANTHER" id="PTHR30347">
    <property type="entry name" value="POTASSIUM CHANNEL RELATED"/>
    <property type="match status" value="1"/>
</dbReference>
<keyword evidence="6 8" id="KW-0472">Membrane</keyword>
<gene>
    <name evidence="12" type="ORF">SAMN05444006_13613</name>
</gene>
<feature type="transmembrane region" description="Helical" evidence="8">
    <location>
        <begin position="566"/>
        <end position="583"/>
    </location>
</feature>
<dbReference type="InterPro" id="IPR022249">
    <property type="entry name" value="DUF3772"/>
</dbReference>
<feature type="transmembrane region" description="Helical" evidence="8">
    <location>
        <begin position="476"/>
        <end position="502"/>
    </location>
</feature>
<keyword evidence="13" id="KW-1185">Reference proteome</keyword>
<feature type="region of interest" description="Disordered" evidence="7">
    <location>
        <begin position="54"/>
        <end position="84"/>
    </location>
</feature>
<name>A0A1H3F957_9RHOB</name>
<feature type="transmembrane region" description="Helical" evidence="8">
    <location>
        <begin position="604"/>
        <end position="627"/>
    </location>
</feature>
<keyword evidence="3" id="KW-1003">Cell membrane</keyword>
<feature type="transmembrane region" description="Helical" evidence="8">
    <location>
        <begin position="514"/>
        <end position="538"/>
    </location>
</feature>
<dbReference type="InterPro" id="IPR011066">
    <property type="entry name" value="MscS_channel_C_sf"/>
</dbReference>
<evidence type="ECO:0000256" key="6">
    <source>
        <dbReference type="ARBA" id="ARBA00023136"/>
    </source>
</evidence>
<keyword evidence="4 8" id="KW-0812">Transmembrane</keyword>
<dbReference type="InterPro" id="IPR011014">
    <property type="entry name" value="MscS_channel_TM-2"/>
</dbReference>
<dbReference type="Pfam" id="PF21082">
    <property type="entry name" value="MS_channel_3rd"/>
    <property type="match status" value="1"/>
</dbReference>
<dbReference type="SUPFAM" id="SSF82689">
    <property type="entry name" value="Mechanosensitive channel protein MscS (YggB), C-terminal domain"/>
    <property type="match status" value="1"/>
</dbReference>
<feature type="transmembrane region" description="Helical" evidence="8">
    <location>
        <begin position="253"/>
        <end position="271"/>
    </location>
</feature>
<feature type="transmembrane region" description="Helical" evidence="8">
    <location>
        <begin position="324"/>
        <end position="346"/>
    </location>
</feature>
<evidence type="ECO:0000256" key="3">
    <source>
        <dbReference type="ARBA" id="ARBA00022475"/>
    </source>
</evidence>
<feature type="compositionally biased region" description="Low complexity" evidence="7">
    <location>
        <begin position="54"/>
        <end position="70"/>
    </location>
</feature>
<feature type="domain" description="Mechanosensitive ion channel MscS" evidence="9">
    <location>
        <begin position="649"/>
        <end position="716"/>
    </location>
</feature>
<evidence type="ECO:0000256" key="7">
    <source>
        <dbReference type="SAM" id="MobiDB-lite"/>
    </source>
</evidence>
<evidence type="ECO:0000256" key="5">
    <source>
        <dbReference type="ARBA" id="ARBA00022989"/>
    </source>
</evidence>
<feature type="compositionally biased region" description="Basic and acidic residues" evidence="7">
    <location>
        <begin position="847"/>
        <end position="860"/>
    </location>
</feature>
<evidence type="ECO:0000256" key="4">
    <source>
        <dbReference type="ARBA" id="ARBA00022692"/>
    </source>
</evidence>
<feature type="region of interest" description="Disordered" evidence="7">
    <location>
        <begin position="825"/>
        <end position="860"/>
    </location>
</feature>
<feature type="compositionally biased region" description="Basic residues" evidence="7">
    <location>
        <begin position="1"/>
        <end position="13"/>
    </location>
</feature>
<reference evidence="12 13" key="1">
    <citation type="submission" date="2016-10" db="EMBL/GenBank/DDBJ databases">
        <authorList>
            <person name="Varghese N."/>
            <person name="Submissions S."/>
        </authorList>
    </citation>
    <scope>NUCLEOTIDE SEQUENCE [LARGE SCALE GENOMIC DNA]</scope>
    <source>
        <strain evidence="12 13">DSM 24802</strain>
    </source>
</reference>
<feature type="region of interest" description="Disordered" evidence="7">
    <location>
        <begin position="1"/>
        <end position="22"/>
    </location>
</feature>
<evidence type="ECO:0000259" key="9">
    <source>
        <dbReference type="Pfam" id="PF00924"/>
    </source>
</evidence>
<evidence type="ECO:0000256" key="2">
    <source>
        <dbReference type="ARBA" id="ARBA00008017"/>
    </source>
</evidence>
<dbReference type="Gene3D" id="2.30.30.60">
    <property type="match status" value="1"/>
</dbReference>
<feature type="transmembrane region" description="Helical" evidence="8">
    <location>
        <begin position="292"/>
        <end position="312"/>
    </location>
</feature>
<evidence type="ECO:0000313" key="13">
    <source>
        <dbReference type="Proteomes" id="UP000199541"/>
    </source>
</evidence>
<comment type="caution">
    <text evidence="12">The sequence shown here is derived from an EMBL/GenBank/DDBJ whole genome shotgun (WGS) entry which is preliminary data.</text>
</comment>
<dbReference type="InterPro" id="IPR052702">
    <property type="entry name" value="MscS-like_channel"/>
</dbReference>
<dbReference type="InterPro" id="IPR023408">
    <property type="entry name" value="MscS_beta-dom_sf"/>
</dbReference>
<dbReference type="PANTHER" id="PTHR30347:SF1">
    <property type="entry name" value="MECHANOSENSITIVE CHANNEL MSCK"/>
    <property type="match status" value="1"/>
</dbReference>
<evidence type="ECO:0000259" key="10">
    <source>
        <dbReference type="Pfam" id="PF12607"/>
    </source>
</evidence>
<feature type="domain" description="DUF3772" evidence="10">
    <location>
        <begin position="177"/>
        <end position="238"/>
    </location>
</feature>
<keyword evidence="5 8" id="KW-1133">Transmembrane helix</keyword>
<sequence length="860" mass="91718">MKPRAPCWRRKPAPGRGRGPGGVLGPVPAILLALVMGITLAGLWPGAAPVAAQTTPAPAQLAPGQTQGGTKAPPSTRKAQKPPDFKAWEQVAKQAESTINSPRATNVALEQLRARLVDWRSAFQAAQSTNKTRIETLQTQIDALGPAPKKGETEAPDVARKRAELNAQLAELKAPGQQAEQAYARADGLIREIDGIIRDRQAAALMQLWPSPANPSNWPAAYATVTHTLGQLWSEVSDAWASTSLRDQMRSNLPVIIGYLIFAVLMLSRGRRWFEQITQRLQGNASARGRRIGALALSLGVVAVPMVGLVALSEAVRATGMVGAVGGALLSALLVAGFMVFVSLWLGGRIFPKGDVADPPFRLVAERRAEGRVYVWALGLLLGLNTMRKLVLVPPTGVDANAANAVLAFPLLVLTGLVLVRLGQLLRRHAANAEASEDDKTYRDWVTGLVGRVIMMLGTGAPVFALIGYVPAATAVLYPAAVSLALLALLIILQGLVGDIYTMVAPNDERGADGLIPVLIGFGLVILSMPLFALIWGARPSDLGEMWTRAQAGFSIGATKISPSNFIVFAVVFTLCYMATRLVQGALRSSVLPKTRLDQGGQNAVVSGIGYLGIFLAGVVAITAAGIDLSSLAIVAGALSVGIGFGLQNIVSNFVSGIILLIERPVSEGDWIEVGTTMGTVRSISVRSTRIQTFDRTDVIVPNSDLITGVVTNWTRYNLNGRLILPVGVGYGSDTRRVEKILMEIAQAQPLVTVNPAPAVVFQGFGADSLNFEIRVILRDVNFILQVRSDMNHEIARRFAEEGIEIPFAQRDIWLRNPETLWAHRKAEAHAPGDPDSAGKAAGGQDRMSEAAKPDAEDMT</sequence>
<dbReference type="SUPFAM" id="SSF82861">
    <property type="entry name" value="Mechanosensitive channel protein MscS (YggB), transmembrane region"/>
    <property type="match status" value="1"/>
</dbReference>
<protein>
    <submittedName>
        <fullName evidence="12">Small-conductance mechanosensitive channel</fullName>
    </submittedName>
</protein>
<accession>A0A1H3F957</accession>
<organism evidence="12 13">
    <name type="scientific">Allgaiera indica</name>
    <dbReference type="NCBI Taxonomy" id="765699"/>
    <lineage>
        <taxon>Bacteria</taxon>
        <taxon>Pseudomonadati</taxon>
        <taxon>Pseudomonadota</taxon>
        <taxon>Alphaproteobacteria</taxon>
        <taxon>Rhodobacterales</taxon>
        <taxon>Paracoccaceae</taxon>
        <taxon>Allgaiera</taxon>
    </lineage>
</organism>
<feature type="transmembrane region" description="Helical" evidence="8">
    <location>
        <begin position="402"/>
        <end position="420"/>
    </location>
</feature>
<proteinExistence type="inferred from homology"/>
<feature type="domain" description="Mechanosensitive ion channel MscS C-terminal" evidence="11">
    <location>
        <begin position="725"/>
        <end position="806"/>
    </location>
</feature>
<evidence type="ECO:0000256" key="8">
    <source>
        <dbReference type="SAM" id="Phobius"/>
    </source>
</evidence>
<evidence type="ECO:0000313" key="12">
    <source>
        <dbReference type="EMBL" id="SDX87512.1"/>
    </source>
</evidence>
<dbReference type="Gene3D" id="3.30.70.100">
    <property type="match status" value="1"/>
</dbReference>
<feature type="transmembrane region" description="Helical" evidence="8">
    <location>
        <begin position="633"/>
        <end position="662"/>
    </location>
</feature>
<comment type="subcellular location">
    <subcellularLocation>
        <location evidence="1">Cell membrane</location>
        <topology evidence="1">Multi-pass membrane protein</topology>
    </subcellularLocation>
</comment>
<dbReference type="Proteomes" id="UP000199541">
    <property type="component" value="Unassembled WGS sequence"/>
</dbReference>